<feature type="domain" description="Peptidase M20 dimerisation" evidence="5">
    <location>
        <begin position="162"/>
        <end position="256"/>
    </location>
</feature>
<keyword evidence="3" id="KW-0378">Hydrolase</keyword>
<keyword evidence="2" id="KW-0479">Metal-binding</keyword>
<dbReference type="EMBL" id="BAAAUV010000035">
    <property type="protein sequence ID" value="GAA3238465.1"/>
    <property type="molecule type" value="Genomic_DNA"/>
</dbReference>
<evidence type="ECO:0000313" key="7">
    <source>
        <dbReference type="Proteomes" id="UP001501237"/>
    </source>
</evidence>
<evidence type="ECO:0000256" key="2">
    <source>
        <dbReference type="ARBA" id="ARBA00022723"/>
    </source>
</evidence>
<accession>A0ABP6QKR3</accession>
<evidence type="ECO:0000259" key="5">
    <source>
        <dbReference type="Pfam" id="PF07687"/>
    </source>
</evidence>
<dbReference type="InterPro" id="IPR050072">
    <property type="entry name" value="Peptidase_M20A"/>
</dbReference>
<gene>
    <name evidence="6" type="ORF">GCM10010468_73990</name>
</gene>
<keyword evidence="4" id="KW-0862">Zinc</keyword>
<comment type="cofactor">
    <cofactor evidence="1">
        <name>Zn(2+)</name>
        <dbReference type="ChEBI" id="CHEBI:29105"/>
    </cofactor>
</comment>
<dbReference type="InterPro" id="IPR011650">
    <property type="entry name" value="Peptidase_M20_dimer"/>
</dbReference>
<evidence type="ECO:0000256" key="3">
    <source>
        <dbReference type="ARBA" id="ARBA00022801"/>
    </source>
</evidence>
<dbReference type="PROSITE" id="PS00758">
    <property type="entry name" value="ARGE_DAPE_CPG2_1"/>
    <property type="match status" value="1"/>
</dbReference>
<evidence type="ECO:0000256" key="4">
    <source>
        <dbReference type="ARBA" id="ARBA00022833"/>
    </source>
</evidence>
<organism evidence="6 7">
    <name type="scientific">Actinocorallia longicatena</name>
    <dbReference type="NCBI Taxonomy" id="111803"/>
    <lineage>
        <taxon>Bacteria</taxon>
        <taxon>Bacillati</taxon>
        <taxon>Actinomycetota</taxon>
        <taxon>Actinomycetes</taxon>
        <taxon>Streptosporangiales</taxon>
        <taxon>Thermomonosporaceae</taxon>
        <taxon>Actinocorallia</taxon>
    </lineage>
</organism>
<evidence type="ECO:0000256" key="1">
    <source>
        <dbReference type="ARBA" id="ARBA00001947"/>
    </source>
</evidence>
<name>A0ABP6QKR3_9ACTN</name>
<dbReference type="Proteomes" id="UP001501237">
    <property type="component" value="Unassembled WGS sequence"/>
</dbReference>
<protein>
    <submittedName>
        <fullName evidence="6">M20 family metallopeptidase</fullName>
    </submittedName>
</protein>
<proteinExistence type="predicted"/>
<dbReference type="SUPFAM" id="SSF53187">
    <property type="entry name" value="Zn-dependent exopeptidases"/>
    <property type="match status" value="1"/>
</dbReference>
<dbReference type="InterPro" id="IPR017150">
    <property type="entry name" value="Pept_M20_glutamate_carboxypep"/>
</dbReference>
<dbReference type="SUPFAM" id="SSF55031">
    <property type="entry name" value="Bacterial exopeptidase dimerisation domain"/>
    <property type="match status" value="1"/>
</dbReference>
<dbReference type="InterPro" id="IPR001261">
    <property type="entry name" value="ArgE/DapE_CS"/>
</dbReference>
<sequence length="363" mass="36827">MTAFDGAAMTADLARLVSAESPSGAAEALAACREEVAALGERLLGAAPAVHGEHLLWGSGTPRILVLGHYDTVWPLGTLARWPFTIDGDRATGPGCFDMKAGLVQAFHALAALPDREGVSFLVTSDEETGSVTSRPLIEALAAHAEAALVAEPSADGALKTSRKGLARYDLRVTGRAAHSGLDPERGVNAGLELAHQTLAVAALADPAAGTTVTPAASRAGTTANTVPAAASLAIDVRAFTAAELARVHDALHALVPVVPGASLAVVDGPSRGPFPRSAAAALYERAARTAESLGLPPLREAAVGGGSDGNITATLGVPTLDGLGAVGGNAHAEGEWLDLREMPARSRLLSALVAGMINDARW</sequence>
<dbReference type="InterPro" id="IPR036264">
    <property type="entry name" value="Bact_exopeptidase_dim_dom"/>
</dbReference>
<dbReference type="RefSeq" id="WP_344838177.1">
    <property type="nucleotide sequence ID" value="NZ_BAAAUV010000035.1"/>
</dbReference>
<dbReference type="Pfam" id="PF01546">
    <property type="entry name" value="Peptidase_M20"/>
    <property type="match status" value="1"/>
</dbReference>
<dbReference type="Gene3D" id="3.30.70.360">
    <property type="match status" value="1"/>
</dbReference>
<evidence type="ECO:0000313" key="6">
    <source>
        <dbReference type="EMBL" id="GAA3238465.1"/>
    </source>
</evidence>
<keyword evidence="7" id="KW-1185">Reference proteome</keyword>
<dbReference type="PANTHER" id="PTHR43808:SF9">
    <property type="entry name" value="BLL0789 PROTEIN"/>
    <property type="match status" value="1"/>
</dbReference>
<reference evidence="7" key="1">
    <citation type="journal article" date="2019" name="Int. J. Syst. Evol. Microbiol.">
        <title>The Global Catalogue of Microorganisms (GCM) 10K type strain sequencing project: providing services to taxonomists for standard genome sequencing and annotation.</title>
        <authorList>
            <consortium name="The Broad Institute Genomics Platform"/>
            <consortium name="The Broad Institute Genome Sequencing Center for Infectious Disease"/>
            <person name="Wu L."/>
            <person name="Ma J."/>
        </authorList>
    </citation>
    <scope>NUCLEOTIDE SEQUENCE [LARGE SCALE GENOMIC DNA]</scope>
    <source>
        <strain evidence="7">JCM 9377</strain>
    </source>
</reference>
<dbReference type="PIRSF" id="PIRSF037238">
    <property type="entry name" value="Carboxypeptidase_G2"/>
    <property type="match status" value="1"/>
</dbReference>
<dbReference type="InterPro" id="IPR002933">
    <property type="entry name" value="Peptidase_M20"/>
</dbReference>
<dbReference type="PANTHER" id="PTHR43808">
    <property type="entry name" value="ACETYLORNITHINE DEACETYLASE"/>
    <property type="match status" value="1"/>
</dbReference>
<dbReference type="Gene3D" id="3.40.630.10">
    <property type="entry name" value="Zn peptidases"/>
    <property type="match status" value="1"/>
</dbReference>
<dbReference type="Pfam" id="PF07687">
    <property type="entry name" value="M20_dimer"/>
    <property type="match status" value="1"/>
</dbReference>
<comment type="caution">
    <text evidence="6">The sequence shown here is derived from an EMBL/GenBank/DDBJ whole genome shotgun (WGS) entry which is preliminary data.</text>
</comment>